<comment type="similarity">
    <text evidence="2">Belongs to the peptidase C13 family.</text>
</comment>
<accession>A0ABQ9YWM0</accession>
<dbReference type="PIRSF" id="PIRSF500139">
    <property type="entry name" value="AE"/>
    <property type="match status" value="1"/>
</dbReference>
<dbReference type="PIRSF" id="PIRSF019663">
    <property type="entry name" value="Legumain"/>
    <property type="match status" value="1"/>
</dbReference>
<feature type="chain" id="PRO_5046811248" description="legumain" evidence="8">
    <location>
        <begin position="25"/>
        <end position="475"/>
    </location>
</feature>
<reference evidence="10 11" key="1">
    <citation type="journal article" date="2023" name="Nucleic Acids Res.">
        <title>The hologenome of Daphnia magna reveals possible DNA methylation and microbiome-mediated evolution of the host genome.</title>
        <authorList>
            <person name="Chaturvedi A."/>
            <person name="Li X."/>
            <person name="Dhandapani V."/>
            <person name="Marshall H."/>
            <person name="Kissane S."/>
            <person name="Cuenca-Cambronero M."/>
            <person name="Asole G."/>
            <person name="Calvet F."/>
            <person name="Ruiz-Romero M."/>
            <person name="Marangio P."/>
            <person name="Guigo R."/>
            <person name="Rago D."/>
            <person name="Mirbahai L."/>
            <person name="Eastwood N."/>
            <person name="Colbourne J.K."/>
            <person name="Zhou J."/>
            <person name="Mallon E."/>
            <person name="Orsini L."/>
        </authorList>
    </citation>
    <scope>NUCLEOTIDE SEQUENCE [LARGE SCALE GENOMIC DNA]</scope>
    <source>
        <strain evidence="10">LRV0_1</strain>
    </source>
</reference>
<keyword evidence="4" id="KW-0645">Protease</keyword>
<evidence type="ECO:0000256" key="7">
    <source>
        <dbReference type="ARBA" id="ARBA00022807"/>
    </source>
</evidence>
<evidence type="ECO:0000256" key="8">
    <source>
        <dbReference type="SAM" id="SignalP"/>
    </source>
</evidence>
<feature type="domain" description="Legumain prodomain" evidence="9">
    <location>
        <begin position="373"/>
        <end position="466"/>
    </location>
</feature>
<comment type="caution">
    <text evidence="10">The sequence shown here is derived from an EMBL/GenBank/DDBJ whole genome shotgun (WGS) entry which is preliminary data.</text>
</comment>
<dbReference type="CDD" id="cd21115">
    <property type="entry name" value="legumain_C"/>
    <property type="match status" value="1"/>
</dbReference>
<evidence type="ECO:0000256" key="4">
    <source>
        <dbReference type="ARBA" id="ARBA00022670"/>
    </source>
</evidence>
<proteinExistence type="inferred from homology"/>
<evidence type="ECO:0000259" key="9">
    <source>
        <dbReference type="Pfam" id="PF20985"/>
    </source>
</evidence>
<evidence type="ECO:0000313" key="10">
    <source>
        <dbReference type="EMBL" id="KAK4005034.1"/>
    </source>
</evidence>
<dbReference type="PRINTS" id="PR00776">
    <property type="entry name" value="HEMOGLOBNASE"/>
</dbReference>
<dbReference type="InterPro" id="IPR048501">
    <property type="entry name" value="Legum_prodom"/>
</dbReference>
<evidence type="ECO:0000256" key="1">
    <source>
        <dbReference type="ARBA" id="ARBA00000810"/>
    </source>
</evidence>
<organism evidence="10 11">
    <name type="scientific">Daphnia magna</name>
    <dbReference type="NCBI Taxonomy" id="35525"/>
    <lineage>
        <taxon>Eukaryota</taxon>
        <taxon>Metazoa</taxon>
        <taxon>Ecdysozoa</taxon>
        <taxon>Arthropoda</taxon>
        <taxon>Crustacea</taxon>
        <taxon>Branchiopoda</taxon>
        <taxon>Diplostraca</taxon>
        <taxon>Cladocera</taxon>
        <taxon>Anomopoda</taxon>
        <taxon>Daphniidae</taxon>
        <taxon>Daphnia</taxon>
    </lineage>
</organism>
<keyword evidence="7" id="KW-0788">Thiol protease</keyword>
<evidence type="ECO:0000256" key="3">
    <source>
        <dbReference type="ARBA" id="ARBA00012628"/>
    </source>
</evidence>
<dbReference type="Gene3D" id="3.40.50.1460">
    <property type="match status" value="1"/>
</dbReference>
<dbReference type="EC" id="3.4.22.34" evidence="3"/>
<gene>
    <name evidence="10" type="ORF">OUZ56_006758</name>
</gene>
<dbReference type="Pfam" id="PF20985">
    <property type="entry name" value="Legum_prodom"/>
    <property type="match status" value="1"/>
</dbReference>
<dbReference type="PANTHER" id="PTHR12000">
    <property type="entry name" value="HEMOGLOBINASE FAMILY MEMBER"/>
    <property type="match status" value="1"/>
</dbReference>
<dbReference type="Gene3D" id="1.10.132.130">
    <property type="match status" value="1"/>
</dbReference>
<dbReference type="InterPro" id="IPR043577">
    <property type="entry name" value="AE"/>
</dbReference>
<keyword evidence="11" id="KW-1185">Reference proteome</keyword>
<keyword evidence="5 8" id="KW-0732">Signal</keyword>
<protein>
    <recommendedName>
        <fullName evidence="3">legumain</fullName>
        <ecNumber evidence="3">3.4.22.34</ecNumber>
    </recommendedName>
</protein>
<dbReference type="InterPro" id="IPR001096">
    <property type="entry name" value="Peptidase_C13"/>
</dbReference>
<feature type="signal peptide" evidence="8">
    <location>
        <begin position="1"/>
        <end position="24"/>
    </location>
</feature>
<evidence type="ECO:0000313" key="11">
    <source>
        <dbReference type="Proteomes" id="UP001234178"/>
    </source>
</evidence>
<dbReference type="PANTHER" id="PTHR12000:SF42">
    <property type="entry name" value="LEGUMAIN"/>
    <property type="match status" value="1"/>
</dbReference>
<evidence type="ECO:0000256" key="2">
    <source>
        <dbReference type="ARBA" id="ARBA00009941"/>
    </source>
</evidence>
<keyword evidence="6" id="KW-0378">Hydrolase</keyword>
<dbReference type="EMBL" id="JAOYFB010000001">
    <property type="protein sequence ID" value="KAK4005034.1"/>
    <property type="molecule type" value="Genomic_DNA"/>
</dbReference>
<dbReference type="Proteomes" id="UP001234178">
    <property type="component" value="Unassembled WGS sequence"/>
</dbReference>
<name>A0ABQ9YWM0_9CRUS</name>
<comment type="catalytic activity">
    <reaction evidence="1">
        <text>Hydrolysis of proteins and small molecule substrates at -Asn-|-Xaa- bonds.</text>
        <dbReference type="EC" id="3.4.22.34"/>
    </reaction>
</comment>
<dbReference type="InterPro" id="IPR046427">
    <property type="entry name" value="Legumain_prodom_sf"/>
</dbReference>
<evidence type="ECO:0000256" key="5">
    <source>
        <dbReference type="ARBA" id="ARBA00022729"/>
    </source>
</evidence>
<dbReference type="Pfam" id="PF01650">
    <property type="entry name" value="Peptidase_C13"/>
    <property type="match status" value="1"/>
</dbReference>
<sequence>MRGRVYFPFLAFVLVSSSVFSVVALSKSNHKFLDKIVSRADETVKSIESIFHKKIVNDSNAAQPKQWAVLVAGSNGYYNYRHQADICHAYQVLRHHGIPADNIITLMYDDIANSTENPTKGIIINEPNGEDVYNGVRKDYVGKDVTPETFLKVISGDIRGLKGVGSGRVLLSGPSDHIFINFVDHGAPGLLAFPNAELHARPFLDTLLDMYQRKQFAKLVLYIEACESGSMFEDLLPDNLNIFVTTAANAHEHSFACYFDSNRDTYLGDVYSVTWMQDSEKEDLTKETLFRQYSIVRKETNTSHVQEYGDLSIGKLKVGEFQGKAKAPVASNGRTRVSPLLDAVPSGDVPLAILRHKLRRTNSSPESAEIQRKLRGIEKKRQHLKDTLRKIVLKATEDEAKTEFILTGRLKLTNFSCYEELVNAFSQRCFHLPKNEYAYRHLFVLVNMCQSSIPKEVIIRSMDEVCQPRKYTGII</sequence>
<evidence type="ECO:0000256" key="6">
    <source>
        <dbReference type="ARBA" id="ARBA00022801"/>
    </source>
</evidence>